<protein>
    <submittedName>
        <fullName evidence="1">Uncharacterized protein</fullName>
    </submittedName>
</protein>
<name>A0A917ULG1_9ACTN</name>
<reference evidence="1" key="1">
    <citation type="journal article" date="2014" name="Int. J. Syst. Evol. Microbiol.">
        <title>Complete genome sequence of Corynebacterium casei LMG S-19264T (=DSM 44701T), isolated from a smear-ripened cheese.</title>
        <authorList>
            <consortium name="US DOE Joint Genome Institute (JGI-PGF)"/>
            <person name="Walter F."/>
            <person name="Albersmeier A."/>
            <person name="Kalinowski J."/>
            <person name="Ruckert C."/>
        </authorList>
    </citation>
    <scope>NUCLEOTIDE SEQUENCE</scope>
    <source>
        <strain evidence="1">CGMCC 4.7272</strain>
    </source>
</reference>
<dbReference type="EMBL" id="BMMU01000042">
    <property type="protein sequence ID" value="GGJ66218.1"/>
    <property type="molecule type" value="Genomic_DNA"/>
</dbReference>
<evidence type="ECO:0000313" key="2">
    <source>
        <dbReference type="Proteomes" id="UP000625682"/>
    </source>
</evidence>
<sequence>MTTTHGENIASASDDFDALLDASSLGTEHVCRVREQIPDRIRERLHDAMGQHSTPTSGPTCTLNQSSSGSLADEARQLWAWSPVMRMELRSTVLEIVRTFAEATLDADALAEALDVGWLEGAGRWAHALRRDLAYGLARVRALAHGNDCLGPMTRAMTASFSYKLPANTVRACQEVLRLAGDLHLVHEALTEIVSDFMDSDLRSTDLEWVPLEGVRWSEATCWPAMWEERVRRASEPEGPGVFVIRAEPERCSSALTSM</sequence>
<keyword evidence="2" id="KW-1185">Reference proteome</keyword>
<dbReference type="AlphaFoldDB" id="A0A917ULG1"/>
<gene>
    <name evidence="1" type="ORF">GCM10012282_74130</name>
</gene>
<reference evidence="1" key="2">
    <citation type="submission" date="2020-09" db="EMBL/GenBank/DDBJ databases">
        <authorList>
            <person name="Sun Q."/>
            <person name="Zhou Y."/>
        </authorList>
    </citation>
    <scope>NUCLEOTIDE SEQUENCE</scope>
    <source>
        <strain evidence="1">CGMCC 4.7272</strain>
    </source>
</reference>
<proteinExistence type="predicted"/>
<evidence type="ECO:0000313" key="1">
    <source>
        <dbReference type="EMBL" id="GGJ66218.1"/>
    </source>
</evidence>
<organism evidence="1 2">
    <name type="scientific">Streptomyces lacrimifluminis</name>
    <dbReference type="NCBI Taxonomy" id="1500077"/>
    <lineage>
        <taxon>Bacteria</taxon>
        <taxon>Bacillati</taxon>
        <taxon>Actinomycetota</taxon>
        <taxon>Actinomycetes</taxon>
        <taxon>Kitasatosporales</taxon>
        <taxon>Streptomycetaceae</taxon>
        <taxon>Streptomyces</taxon>
    </lineage>
</organism>
<dbReference type="Proteomes" id="UP000625682">
    <property type="component" value="Unassembled WGS sequence"/>
</dbReference>
<comment type="caution">
    <text evidence="1">The sequence shown here is derived from an EMBL/GenBank/DDBJ whole genome shotgun (WGS) entry which is preliminary data.</text>
</comment>
<accession>A0A917ULG1</accession>